<dbReference type="Gene3D" id="3.30.300.30">
    <property type="match status" value="3"/>
</dbReference>
<dbReference type="InterPro" id="IPR006162">
    <property type="entry name" value="Ppantetheine_attach_site"/>
</dbReference>
<dbReference type="Gene3D" id="3.30.559.30">
    <property type="entry name" value="Nonribosomal peptide synthetase, condensation domain"/>
    <property type="match status" value="2"/>
</dbReference>
<dbReference type="InterPro" id="IPR029063">
    <property type="entry name" value="SAM-dependent_MTases_sf"/>
</dbReference>
<dbReference type="CDD" id="cd19531">
    <property type="entry name" value="LCL_NRPS-like"/>
    <property type="match status" value="2"/>
</dbReference>
<evidence type="ECO:0000313" key="6">
    <source>
        <dbReference type="Proteomes" id="UP000829476"/>
    </source>
</evidence>
<dbReference type="SUPFAM" id="SSF56801">
    <property type="entry name" value="Acetyl-CoA synthetase-like"/>
    <property type="match status" value="2"/>
</dbReference>
<proteinExistence type="predicted"/>
<dbReference type="SUPFAM" id="SSF52777">
    <property type="entry name" value="CoA-dependent acyltransferases"/>
    <property type="match status" value="4"/>
</dbReference>
<dbReference type="NCBIfam" id="NF003417">
    <property type="entry name" value="PRK04813.1"/>
    <property type="match status" value="3"/>
</dbReference>
<dbReference type="Gene3D" id="1.10.10.1830">
    <property type="entry name" value="Non-ribosomal peptide synthase, adenylation domain"/>
    <property type="match status" value="1"/>
</dbReference>
<dbReference type="Gene3D" id="3.30.559.10">
    <property type="entry name" value="Chloramphenicol acetyltransferase-like domain"/>
    <property type="match status" value="2"/>
</dbReference>
<dbReference type="SUPFAM" id="SSF53335">
    <property type="entry name" value="S-adenosyl-L-methionine-dependent methyltransferases"/>
    <property type="match status" value="1"/>
</dbReference>
<keyword evidence="2" id="KW-0596">Phosphopantetheine</keyword>
<dbReference type="InterPro" id="IPR025714">
    <property type="entry name" value="Methyltranfer_dom"/>
</dbReference>
<dbReference type="PANTHER" id="PTHR45527">
    <property type="entry name" value="NONRIBOSOMAL PEPTIDE SYNTHETASE"/>
    <property type="match status" value="1"/>
</dbReference>
<dbReference type="Pfam" id="PF13847">
    <property type="entry name" value="Methyltransf_31"/>
    <property type="match status" value="1"/>
</dbReference>
<dbReference type="EMBL" id="CP094326">
    <property type="protein sequence ID" value="UNY98316.1"/>
    <property type="molecule type" value="Genomic_DNA"/>
</dbReference>
<sequence>MDMDVIKLVEYLIKLNVSLSVENEELLIEADKKIITDKILDEIRNNKQGIITLLKSKYRPLSFAQERLWFIDQYENNSSYNVVQAIKLVGNLDIKVLEATFLEIIKRHEVLRTNIITINNEPRQIIQDEIKFKLNVIDHSYLNHDKANEIIHGQIKLESEKPFDLTYDSLIRVILYKINQEEYILFLNQHHIISDGWSFYVLFKEISVLYKAFIEQKPSPLPELEIQYSDYSVWQRNHIQGETLQKQLEYWKVKLNNTQLIELPIDNQRPKEQTFNGRNLPLNINRELTDQLNLFSKDNDVTLYMTLLAIFKVLLYKYTGQEDICVGSPIANRTKSEIEPLIGFFVNTLALRSNLNDQITFKEFVKNVKRTTLEAYDNQDVPFEKVVDTVLSERNISYSPLVQVMIVLQNNPVSELSLGDLTLKPLALERVISKFDLTIDLTETIGGLAGMIEYNTDLFDRNSIERMIRHFQELIQSIISNPNLRISELDILPEHETKQLIFDRNDTFVEYPKEKCIHQLFEEQVLKTPYNIALTFKEEVLTYKELNERANKLSYYLCNKGVKVEDFVGICVDRSLEMIIGILGILKAGGAYVPIDPTFPQERISYMIEDANCEIVLSQKHIKLPQFDSKILYLDSDWDRIDKEPIDNINSKVIGNNLAYVIYTSGSTGKPKGTLINHYSVYRIAKSLNYIEISRNDNILQLSNYAFDGSVFDIYAALLNGSTLVLLEKEIVMDVKQLTDYIISKDISVLFVTTALFNSIIDYNVEALKSIRKILFGGELVSNRHVNDAYNILGSGKIIHVYGPTESTVFTCFHEVSNTYENTVPIGKPLDNTELYILDKNRNLVPSGVAGELYISGDGLAREYLNQPELTAKRFIKNPFKDDTNQRLYKTGDLVKYNSDGNIEFISRIDNQVKVRGFRVELNEIESNLLNHSNVEIAIVRSLNSKVTKINEIVAYIKFHNHRNNNDIITGKRVEDWVSLYDDTYSKIESKNKNEFIGWNSSFTGLPIGKNEMLEWLENTIDLIKQFKPSTILEIGSGTGLLLFELVPDLKKYYGIDNSKESINYLNEIINSEIDIYGNVELFLRGADEIHNLNVNDVDTIIINSVTQYFPNLNYFEKVLVDSMEKIPGKGFIIVGDIRNYQLMEDFFRSTELYKIDEGQSVNTLKERIKNEMRNEKELIIDPQYFVYLQKRFPRVSHVDIRYKQGKYQTEMNKYRYNVILHINNDFVKEVDKRFDWSVENELYEKLDKVLQDENIDVVSLENVPNYFLEEDEVLSQLIEEEGATLNEIKSQIRNEPVEGYKPLLEICVDNYRKEVVWNENKYLCNVLFINKKIDGRVVINKSEQFGNMKVREYSNDTIKRDSIIENINEIRKYLERKLPAFMIPSHFVSIENIPLTLNGKIDDNLLPEIGKERIETENIYVAPRTNIEQKLTKIWQDLLGVSKIGIFDNFFELGGHSLIATQLISKIRDEINVELPLKLIFQKPILMDFAKTIANSKSAVGISRVTAIPRVQHLPLSFAQERLWFIDQYSDNSAYNMPGAAKLVGRLDFKILEKTFTEIIRRHEVLRTNIITINNLPFQKINKESKFELKIIDFSNKSEKKATKSILKRIQLNSQKHFDLVNDSLIDIELYKLEKDNHVLFLNKHHIISDGWSISVLYKEISILYNAYNENKSSPLPDLEIQYADYAVWQRNYIDGDILTKQSEYWKNQLSGLPTLKLPINKSRPIEQTYNGANVYFQLNKSISEKLYAFSKDNDVTLFMTLLSLFKVLLYKYTGQSDICVGSPIANRTRIEIEPLIGFFVNTLALRTNLNDDFSFLNFVEQIKNVTLDAYSNQDIPFEKVVEITQPNRNLAYSPLFQVMMILQNNPVSELSLGELSLKPLNFEQIVSRFDLTLEFTETQKGLYGRIEYNTDLFDRHSIDRMIKHYKILIDTIILNPNIKISDIELLTSSERQQLLFDWNDTQVDYPKEKCIHQLFEEQSEKTPDNVAVVFEGDSLTYRELNERSNQLAYYLQSKGVKAESLVGICVERSLEMIVGLLGILKAGGAYVPIDPTYPEERISYMFKDTNCAIVLTQEQIELPKTNSEIIYLDSEWEKIAKAPRTNIETGVKGDNLAYVIYTSGSTGNPKGVMVEHRNTFSLLKWAQKLYSKQELAGTLASTSIAFDLSIFELYLPLSIGCSIILEKNILSVTESINKQKITFINTVPSGIKYLLDQKEIPSTVKTINLAGEYLSKKIVNELYEQGGNIKVYDLYGPSEDTTYTTYSLRTLDGCETIGQPIENTKVYILDKTQKSVPIGVVGELCISGNGLARGYLNQPDLTRKKFIKDPFSKDPNSRLYKTGDLARYLPDGNIEFIGRLDDQVKIRGFRIELGEIESVLNQQDQVSSSVVLAKEDATGNKQLVGYVVPSQDVDASQGLKIEKLREALSKTLPDYMVPSLFVSLEAMPLTSNGKIDKKALPDPQGNLQMTNEYVPPKTEIEKNLAIIWQELLGVEKVGINDNFFELGGHSLLATQIISSIKYTFNKDIPLKAIFENSILYKLALSIEKDYEACENIRINKVEKVNIGQSNPKSNKIDI</sequence>
<dbReference type="PROSITE" id="PS50075">
    <property type="entry name" value="CARRIER"/>
    <property type="match status" value="2"/>
</dbReference>
<keyword evidence="6" id="KW-1185">Reference proteome</keyword>
<dbReference type="InterPro" id="IPR020845">
    <property type="entry name" value="AMP-binding_CS"/>
</dbReference>
<evidence type="ECO:0000256" key="3">
    <source>
        <dbReference type="ARBA" id="ARBA00022553"/>
    </source>
</evidence>
<dbReference type="InterPro" id="IPR009081">
    <property type="entry name" value="PP-bd_ACP"/>
</dbReference>
<dbReference type="CDD" id="cd12117">
    <property type="entry name" value="A_NRPS_Srf_like"/>
    <property type="match status" value="1"/>
</dbReference>
<dbReference type="PROSITE" id="PS00455">
    <property type="entry name" value="AMP_BINDING"/>
    <property type="match status" value="2"/>
</dbReference>
<dbReference type="Gene3D" id="1.10.1200.10">
    <property type="entry name" value="ACP-like"/>
    <property type="match status" value="2"/>
</dbReference>
<keyword evidence="3" id="KW-0597">Phosphoprotein</keyword>
<dbReference type="InterPro" id="IPR010071">
    <property type="entry name" value="AA_adenyl_dom"/>
</dbReference>
<evidence type="ECO:0000256" key="2">
    <source>
        <dbReference type="ARBA" id="ARBA00022450"/>
    </source>
</evidence>
<dbReference type="Proteomes" id="UP000829476">
    <property type="component" value="Chromosome"/>
</dbReference>
<protein>
    <submittedName>
        <fullName evidence="5">Amino acid adenylation domain-containing protein</fullName>
    </submittedName>
</protein>
<evidence type="ECO:0000259" key="4">
    <source>
        <dbReference type="PROSITE" id="PS50075"/>
    </source>
</evidence>
<feature type="domain" description="Carrier" evidence="4">
    <location>
        <begin position="2473"/>
        <end position="2548"/>
    </location>
</feature>
<dbReference type="InterPro" id="IPR000873">
    <property type="entry name" value="AMP-dep_synth/lig_dom"/>
</dbReference>
<dbReference type="SUPFAM" id="SSF47336">
    <property type="entry name" value="ACP-like"/>
    <property type="match status" value="2"/>
</dbReference>
<dbReference type="Pfam" id="PF13193">
    <property type="entry name" value="AMP-binding_C"/>
    <property type="match status" value="1"/>
</dbReference>
<comment type="cofactor">
    <cofactor evidence="1">
        <name>pantetheine 4'-phosphate</name>
        <dbReference type="ChEBI" id="CHEBI:47942"/>
    </cofactor>
</comment>
<feature type="domain" description="Carrier" evidence="4">
    <location>
        <begin position="1423"/>
        <end position="1498"/>
    </location>
</feature>
<accession>A0ABY3YLE7</accession>
<dbReference type="Pfam" id="PF00501">
    <property type="entry name" value="AMP-binding"/>
    <property type="match status" value="2"/>
</dbReference>
<gene>
    <name evidence="5" type="ORF">MQE36_14670</name>
</gene>
<dbReference type="Pfam" id="PF18563">
    <property type="entry name" value="TubC_N"/>
    <property type="match status" value="1"/>
</dbReference>
<dbReference type="InterPro" id="IPR025110">
    <property type="entry name" value="AMP-bd_C"/>
</dbReference>
<name>A0ABY3YLE7_9FLAO</name>
<dbReference type="InterPro" id="IPR044894">
    <property type="entry name" value="TubC_N_sf"/>
</dbReference>
<dbReference type="Gene3D" id="3.40.50.980">
    <property type="match status" value="4"/>
</dbReference>
<evidence type="ECO:0000313" key="5">
    <source>
        <dbReference type="EMBL" id="UNY98316.1"/>
    </source>
</evidence>
<dbReference type="PANTHER" id="PTHR45527:SF1">
    <property type="entry name" value="FATTY ACID SYNTHASE"/>
    <property type="match status" value="1"/>
</dbReference>
<dbReference type="PROSITE" id="PS00012">
    <property type="entry name" value="PHOSPHOPANTETHEINE"/>
    <property type="match status" value="2"/>
</dbReference>
<dbReference type="Gene3D" id="3.40.50.150">
    <property type="entry name" value="Vaccinia Virus protein VP39"/>
    <property type="match status" value="1"/>
</dbReference>
<dbReference type="Pfam" id="PF00550">
    <property type="entry name" value="PP-binding"/>
    <property type="match status" value="2"/>
</dbReference>
<dbReference type="InterPro" id="IPR001242">
    <property type="entry name" value="Condensation_dom"/>
</dbReference>
<dbReference type="Gene3D" id="2.30.38.10">
    <property type="entry name" value="Luciferase, Domain 3"/>
    <property type="match status" value="2"/>
</dbReference>
<dbReference type="InterPro" id="IPR036736">
    <property type="entry name" value="ACP-like_sf"/>
</dbReference>
<organism evidence="5 6">
    <name type="scientific">Zhouia spongiae</name>
    <dbReference type="NCBI Taxonomy" id="2202721"/>
    <lineage>
        <taxon>Bacteria</taxon>
        <taxon>Pseudomonadati</taxon>
        <taxon>Bacteroidota</taxon>
        <taxon>Flavobacteriia</taxon>
        <taxon>Flavobacteriales</taxon>
        <taxon>Flavobacteriaceae</taxon>
        <taxon>Zhouia</taxon>
    </lineage>
</organism>
<dbReference type="InterPro" id="IPR023213">
    <property type="entry name" value="CAT-like_dom_sf"/>
</dbReference>
<reference evidence="5 6" key="1">
    <citation type="journal article" date="2018" name="Int. J. Syst. Evol. Microbiol.">
        <title>Zhouia spongiae sp. nov., isolated from a marine sponge.</title>
        <authorList>
            <person name="Zhuang L."/>
            <person name="Lin B."/>
            <person name="Qin F."/>
            <person name="Luo L."/>
        </authorList>
    </citation>
    <scope>NUCLEOTIDE SEQUENCE [LARGE SCALE GENOMIC DNA]</scope>
    <source>
        <strain evidence="5 6">HN-Y44</strain>
    </source>
</reference>
<dbReference type="CDD" id="cd02440">
    <property type="entry name" value="AdoMet_MTases"/>
    <property type="match status" value="1"/>
</dbReference>
<dbReference type="NCBIfam" id="TIGR01733">
    <property type="entry name" value="AA-adenyl-dom"/>
    <property type="match status" value="2"/>
</dbReference>
<dbReference type="Pfam" id="PF00668">
    <property type="entry name" value="Condensation"/>
    <property type="match status" value="2"/>
</dbReference>
<dbReference type="InterPro" id="IPR041464">
    <property type="entry name" value="TubC_N"/>
</dbReference>
<dbReference type="InterPro" id="IPR045851">
    <property type="entry name" value="AMP-bd_C_sf"/>
</dbReference>
<dbReference type="RefSeq" id="WP_242936723.1">
    <property type="nucleotide sequence ID" value="NZ_CP094326.1"/>
</dbReference>
<evidence type="ECO:0000256" key="1">
    <source>
        <dbReference type="ARBA" id="ARBA00001957"/>
    </source>
</evidence>